<name>A0A1S3BBC9_CUCME</name>
<feature type="region of interest" description="Disordered" evidence="2">
    <location>
        <begin position="228"/>
        <end position="256"/>
    </location>
</feature>
<feature type="compositionally biased region" description="Basic and acidic residues" evidence="2">
    <location>
        <begin position="246"/>
        <end position="256"/>
    </location>
</feature>
<evidence type="ECO:0000256" key="2">
    <source>
        <dbReference type="SAM" id="MobiDB-lite"/>
    </source>
</evidence>
<evidence type="ECO:0000256" key="1">
    <source>
        <dbReference type="SAM" id="Coils"/>
    </source>
</evidence>
<organism evidence="3 4">
    <name type="scientific">Cucumis melo</name>
    <name type="common">Muskmelon</name>
    <dbReference type="NCBI Taxonomy" id="3656"/>
    <lineage>
        <taxon>Eukaryota</taxon>
        <taxon>Viridiplantae</taxon>
        <taxon>Streptophyta</taxon>
        <taxon>Embryophyta</taxon>
        <taxon>Tracheophyta</taxon>
        <taxon>Spermatophyta</taxon>
        <taxon>Magnoliopsida</taxon>
        <taxon>eudicotyledons</taxon>
        <taxon>Gunneridae</taxon>
        <taxon>Pentapetalae</taxon>
        <taxon>rosids</taxon>
        <taxon>fabids</taxon>
        <taxon>Cucurbitales</taxon>
        <taxon>Cucurbitaceae</taxon>
        <taxon>Benincaseae</taxon>
        <taxon>Cucumis</taxon>
    </lineage>
</organism>
<dbReference type="PANTHER" id="PTHR35689:SF1">
    <property type="entry name" value="EARLY ENDOSOME ANTIGEN"/>
    <property type="match status" value="1"/>
</dbReference>
<gene>
    <name evidence="4" type="primary">LOC103488082</name>
</gene>
<dbReference type="PANTHER" id="PTHR35689">
    <property type="entry name" value="EARLY ENDOSOME ANTIGEN"/>
    <property type="match status" value="1"/>
</dbReference>
<dbReference type="GeneID" id="103488082"/>
<dbReference type="RefSeq" id="XP_008444861.2">
    <property type="nucleotide sequence ID" value="XM_008446639.2"/>
</dbReference>
<keyword evidence="3" id="KW-1185">Reference proteome</keyword>
<dbReference type="Proteomes" id="UP001652600">
    <property type="component" value="Chromosome 3"/>
</dbReference>
<protein>
    <submittedName>
        <fullName evidence="4">Uncharacterized protein LOC103488082</fullName>
    </submittedName>
</protein>
<evidence type="ECO:0000313" key="3">
    <source>
        <dbReference type="Proteomes" id="UP001652600"/>
    </source>
</evidence>
<dbReference type="InParanoid" id="A0A1S3BBC9"/>
<proteinExistence type="predicted"/>
<accession>A0A1S3BBC9</accession>
<reference evidence="4" key="1">
    <citation type="submission" date="2025-08" db="UniProtKB">
        <authorList>
            <consortium name="RefSeq"/>
        </authorList>
    </citation>
    <scope>IDENTIFICATION</scope>
    <source>
        <tissue evidence="4">Stem</tissue>
    </source>
</reference>
<dbReference type="AlphaFoldDB" id="A0A1S3BBC9"/>
<dbReference type="KEGG" id="cmo:103488082"/>
<evidence type="ECO:0000313" key="4">
    <source>
        <dbReference type="RefSeq" id="XP_008444861.2"/>
    </source>
</evidence>
<keyword evidence="1" id="KW-0175">Coiled coil</keyword>
<sequence>MSVPQENDHCVKESISTETLESKLLSSQSQCLSLQSKLISAKEEARLNAQGLKKAIEQNQKLSEEKSRLVGHLKRLKTIIDKGKPALDQAKETQIRFHELEKEVEILKLDLYFFKIQHQMQRFQSSSMEEGLVESALSQLIGETDSSAPILFLLRNIKKDESCRRLLHLSRSLSPPTLRALAMADTIKTLEKENQQLQKLLCTTQGEVKLLSDQIGYLMEGKKTSCDDINGGGIRKPPAASSSVKVNEKKRPLSED</sequence>
<feature type="coiled-coil region" evidence="1">
    <location>
        <begin position="42"/>
        <end position="110"/>
    </location>
</feature>